<feature type="binding site" evidence="7">
    <location>
        <begin position="142"/>
        <end position="145"/>
    </location>
    <ligand>
        <name>GTP</name>
        <dbReference type="ChEBI" id="CHEBI:37565"/>
    </ligand>
</feature>
<feature type="domain" description="Tr-type G" evidence="9">
    <location>
        <begin position="11"/>
        <end position="279"/>
    </location>
</feature>
<keyword evidence="3 7" id="KW-0963">Cytoplasm</keyword>
<evidence type="ECO:0000256" key="8">
    <source>
        <dbReference type="NCBIfam" id="TIGR00503"/>
    </source>
</evidence>
<dbReference type="InterPro" id="IPR009000">
    <property type="entry name" value="Transl_B-barrel_sf"/>
</dbReference>
<dbReference type="PRINTS" id="PR00315">
    <property type="entry name" value="ELONGATNFCT"/>
</dbReference>
<dbReference type="InterPro" id="IPR027417">
    <property type="entry name" value="P-loop_NTPase"/>
</dbReference>
<dbReference type="Pfam" id="PF00009">
    <property type="entry name" value="GTP_EFTU"/>
    <property type="match status" value="1"/>
</dbReference>
<accession>A0ABQ3AVH6</accession>
<proteinExistence type="inferred from homology"/>
<dbReference type="SUPFAM" id="SSF54980">
    <property type="entry name" value="EF-G C-terminal domain-like"/>
    <property type="match status" value="1"/>
</dbReference>
<comment type="caution">
    <text evidence="10">The sequence shown here is derived from an EMBL/GenBank/DDBJ whole genome shotgun (WGS) entry which is preliminary data.</text>
</comment>
<name>A0ABQ3AVH6_9GAMM</name>
<comment type="similarity">
    <text evidence="2 7">Belongs to the TRAFAC class translation factor GTPase superfamily. Classic translation factor GTPase family. PrfC subfamily.</text>
</comment>
<gene>
    <name evidence="7 10" type="primary">prfC</name>
    <name evidence="10" type="ORF">GCM10007071_13490</name>
</gene>
<dbReference type="InterPro" id="IPR031157">
    <property type="entry name" value="G_TR_CS"/>
</dbReference>
<dbReference type="NCBIfam" id="NF001964">
    <property type="entry name" value="PRK00741.1"/>
    <property type="match status" value="1"/>
</dbReference>
<dbReference type="Proteomes" id="UP000601597">
    <property type="component" value="Unassembled WGS sequence"/>
</dbReference>
<dbReference type="SUPFAM" id="SSF52540">
    <property type="entry name" value="P-loop containing nucleoside triphosphate hydrolases"/>
    <property type="match status" value="1"/>
</dbReference>
<protein>
    <recommendedName>
        <fullName evidence="7 8">Peptide chain release factor 3</fullName>
        <shortName evidence="7">RF-3</shortName>
    </recommendedName>
</protein>
<dbReference type="Gene3D" id="3.40.50.300">
    <property type="entry name" value="P-loop containing nucleotide triphosphate hydrolases"/>
    <property type="match status" value="3"/>
</dbReference>
<evidence type="ECO:0000256" key="7">
    <source>
        <dbReference type="HAMAP-Rule" id="MF_00072"/>
    </source>
</evidence>
<dbReference type="CDD" id="cd16259">
    <property type="entry name" value="RF3_III"/>
    <property type="match status" value="1"/>
</dbReference>
<dbReference type="CDD" id="cd04169">
    <property type="entry name" value="RF3"/>
    <property type="match status" value="1"/>
</dbReference>
<dbReference type="Pfam" id="PF16658">
    <property type="entry name" value="RF3_C"/>
    <property type="match status" value="1"/>
</dbReference>
<evidence type="ECO:0000256" key="6">
    <source>
        <dbReference type="ARBA" id="ARBA00023134"/>
    </source>
</evidence>
<dbReference type="InterPro" id="IPR032090">
    <property type="entry name" value="RF3_C"/>
</dbReference>
<comment type="function">
    <text evidence="7">Increases the formation of ribosomal termination complexes and stimulates activities of RF-1 and RF-2. It binds guanine nucleotides and has strong preference for UGA stop codons. It may interact directly with the ribosome. The stimulation of RF-1 and RF-2 is significantly reduced by GTP and GDP, but not by GMP.</text>
</comment>
<feature type="binding site" evidence="7">
    <location>
        <begin position="20"/>
        <end position="27"/>
    </location>
    <ligand>
        <name>GTP</name>
        <dbReference type="ChEBI" id="CHEBI:37565"/>
    </ligand>
</feature>
<keyword evidence="11" id="KW-1185">Reference proteome</keyword>
<keyword evidence="5 7" id="KW-0648">Protein biosynthesis</keyword>
<dbReference type="NCBIfam" id="TIGR00503">
    <property type="entry name" value="prfC"/>
    <property type="match status" value="1"/>
</dbReference>
<dbReference type="InterPro" id="IPR053905">
    <property type="entry name" value="EF-G-like_DII"/>
</dbReference>
<comment type="subcellular location">
    <subcellularLocation>
        <location evidence="1 7">Cytoplasm</location>
    </subcellularLocation>
</comment>
<dbReference type="Gene3D" id="3.30.70.3280">
    <property type="entry name" value="Peptide chain release factor 3, domain III"/>
    <property type="match status" value="1"/>
</dbReference>
<evidence type="ECO:0000256" key="3">
    <source>
        <dbReference type="ARBA" id="ARBA00022490"/>
    </source>
</evidence>
<evidence type="ECO:0000256" key="1">
    <source>
        <dbReference type="ARBA" id="ARBA00004496"/>
    </source>
</evidence>
<dbReference type="InterPro" id="IPR005225">
    <property type="entry name" value="Small_GTP-bd"/>
</dbReference>
<feature type="binding site" evidence="7">
    <location>
        <begin position="88"/>
        <end position="92"/>
    </location>
    <ligand>
        <name>GTP</name>
        <dbReference type="ChEBI" id="CHEBI:37565"/>
    </ligand>
</feature>
<dbReference type="CDD" id="cd03689">
    <property type="entry name" value="RF3_II"/>
    <property type="match status" value="1"/>
</dbReference>
<dbReference type="PANTHER" id="PTHR43556:SF2">
    <property type="entry name" value="PEPTIDE CHAIN RELEASE FACTOR RF3"/>
    <property type="match status" value="1"/>
</dbReference>
<dbReference type="InterPro" id="IPR000795">
    <property type="entry name" value="T_Tr_GTP-bd_dom"/>
</dbReference>
<keyword evidence="6 7" id="KW-0342">GTP-binding</keyword>
<evidence type="ECO:0000256" key="5">
    <source>
        <dbReference type="ARBA" id="ARBA00022917"/>
    </source>
</evidence>
<reference evidence="11" key="1">
    <citation type="journal article" date="2019" name="Int. J. Syst. Evol. Microbiol.">
        <title>The Global Catalogue of Microorganisms (GCM) 10K type strain sequencing project: providing services to taxonomists for standard genome sequencing and annotation.</title>
        <authorList>
            <consortium name="The Broad Institute Genomics Platform"/>
            <consortium name="The Broad Institute Genome Sequencing Center for Infectious Disease"/>
            <person name="Wu L."/>
            <person name="Ma J."/>
        </authorList>
    </citation>
    <scope>NUCLEOTIDE SEQUENCE [LARGE SCALE GENOMIC DNA]</scope>
    <source>
        <strain evidence="11">KCTC 22280</strain>
    </source>
</reference>
<evidence type="ECO:0000313" key="11">
    <source>
        <dbReference type="Proteomes" id="UP000601597"/>
    </source>
</evidence>
<dbReference type="PROSITE" id="PS51722">
    <property type="entry name" value="G_TR_2"/>
    <property type="match status" value="1"/>
</dbReference>
<keyword evidence="4 7" id="KW-0547">Nucleotide-binding</keyword>
<dbReference type="InterPro" id="IPR038467">
    <property type="entry name" value="RF3_dom_3_sf"/>
</dbReference>
<dbReference type="InterPro" id="IPR035647">
    <property type="entry name" value="EFG_III/V"/>
</dbReference>
<dbReference type="HAMAP" id="MF_00072">
    <property type="entry name" value="Rel_fac_3"/>
    <property type="match status" value="1"/>
</dbReference>
<evidence type="ECO:0000313" key="10">
    <source>
        <dbReference type="EMBL" id="GGY68030.1"/>
    </source>
</evidence>
<evidence type="ECO:0000256" key="4">
    <source>
        <dbReference type="ARBA" id="ARBA00022741"/>
    </source>
</evidence>
<dbReference type="Pfam" id="PF22042">
    <property type="entry name" value="EF-G_D2"/>
    <property type="match status" value="1"/>
</dbReference>
<dbReference type="InterPro" id="IPR041732">
    <property type="entry name" value="RF3_GTP-bd"/>
</dbReference>
<dbReference type="EMBL" id="BMXV01000003">
    <property type="protein sequence ID" value="GGY68030.1"/>
    <property type="molecule type" value="Genomic_DNA"/>
</dbReference>
<sequence>MSDSKIASEVSNRRTFAIISHPDAGKTTITEKVLLFGQAIQKAGTVKGKKSGQHAKSDWMEMEKERGISVTTSVMQFPYGGRLVNLLDTPGHADFSEDTYRTLTAVDSCLMVIDAAKGVEERTIKLMEVTRLRDTPIVTFMNKLDRDVRDPVELMDEVEDVLKIACAPVTWPIGMGKSFKGVYHLLRDEVVLYHTGQGHMIQEERVISGIDNPELDEVLGSYAGELRDEIDLVKGASNEFDHELFMAGELTPVFFGTALGNFGVDHMLDGLVDWAPSPLPRETDRRTVDPTEEGFSGFVFKIQANMDPQHRDRVAFLRIVSGKYSQGMKARHVRIGKEVRFADALTFMAGDREHAGEAFAGDIIGLHNHGTIQLGDTFTAGEDMKFTGIPNFAPELFRRIRLKDPLKTKQLQKGLIQLSEEGAVQLFRPMRNNDLIVGAVGVLQFDVVVSRLKSEYKVEAIYEPINVATARWVTCDDPRKLDEFERKASDNLALDGGDRLAYIAPTMVNLQLAQERHPDIQFHKTREH</sequence>
<dbReference type="InterPro" id="IPR004548">
    <property type="entry name" value="PrfC"/>
</dbReference>
<dbReference type="PANTHER" id="PTHR43556">
    <property type="entry name" value="PEPTIDE CHAIN RELEASE FACTOR RF3"/>
    <property type="match status" value="1"/>
</dbReference>
<dbReference type="PROSITE" id="PS00301">
    <property type="entry name" value="G_TR_1"/>
    <property type="match status" value="1"/>
</dbReference>
<evidence type="ECO:0000256" key="2">
    <source>
        <dbReference type="ARBA" id="ARBA00009978"/>
    </source>
</evidence>
<evidence type="ECO:0000259" key="9">
    <source>
        <dbReference type="PROSITE" id="PS51722"/>
    </source>
</evidence>
<dbReference type="RefSeq" id="WP_189574775.1">
    <property type="nucleotide sequence ID" value="NZ_BMXV01000003.1"/>
</dbReference>
<dbReference type="NCBIfam" id="TIGR00231">
    <property type="entry name" value="small_GTP"/>
    <property type="match status" value="1"/>
</dbReference>
<organism evidence="10 11">
    <name type="scientific">Marinobacter zhanjiangensis</name>
    <dbReference type="NCBI Taxonomy" id="578215"/>
    <lineage>
        <taxon>Bacteria</taxon>
        <taxon>Pseudomonadati</taxon>
        <taxon>Pseudomonadota</taxon>
        <taxon>Gammaproteobacteria</taxon>
        <taxon>Pseudomonadales</taxon>
        <taxon>Marinobacteraceae</taxon>
        <taxon>Marinobacter</taxon>
    </lineage>
</organism>
<dbReference type="SUPFAM" id="SSF50447">
    <property type="entry name" value="Translation proteins"/>
    <property type="match status" value="1"/>
</dbReference>